<sequence length="79" mass="9031">MMPQPPSPVAAPASAVSNASIHMKIPHCHLPLEQHQHQLFLTILIHKCHTDAQVWCLSHFPLEQHQQQQLKQLLPCRHP</sequence>
<evidence type="ECO:0008006" key="3">
    <source>
        <dbReference type="Google" id="ProtNLM"/>
    </source>
</evidence>
<dbReference type="Proteomes" id="UP000815325">
    <property type="component" value="Unassembled WGS sequence"/>
</dbReference>
<gene>
    <name evidence="1" type="ORF">DUNSADRAFT_4941</name>
</gene>
<keyword evidence="2" id="KW-1185">Reference proteome</keyword>
<protein>
    <recommendedName>
        <fullName evidence="3">Encoded protein</fullName>
    </recommendedName>
</protein>
<comment type="caution">
    <text evidence="1">The sequence shown here is derived from an EMBL/GenBank/DDBJ whole genome shotgun (WGS) entry which is preliminary data.</text>
</comment>
<organism evidence="1 2">
    <name type="scientific">Dunaliella salina</name>
    <name type="common">Green alga</name>
    <name type="synonym">Protococcus salinus</name>
    <dbReference type="NCBI Taxonomy" id="3046"/>
    <lineage>
        <taxon>Eukaryota</taxon>
        <taxon>Viridiplantae</taxon>
        <taxon>Chlorophyta</taxon>
        <taxon>core chlorophytes</taxon>
        <taxon>Chlorophyceae</taxon>
        <taxon>CS clade</taxon>
        <taxon>Chlamydomonadales</taxon>
        <taxon>Dunaliellaceae</taxon>
        <taxon>Dunaliella</taxon>
    </lineage>
</organism>
<accession>A0ABQ7FVE7</accession>
<reference evidence="1" key="1">
    <citation type="submission" date="2017-08" db="EMBL/GenBank/DDBJ databases">
        <authorList>
            <person name="Polle J.E."/>
            <person name="Barry K."/>
            <person name="Cushman J."/>
            <person name="Schmutz J."/>
            <person name="Tran D."/>
            <person name="Hathwaick L.T."/>
            <person name="Yim W.C."/>
            <person name="Jenkins J."/>
            <person name="Mckie-Krisberg Z.M."/>
            <person name="Prochnik S."/>
            <person name="Lindquist E."/>
            <person name="Dockter R.B."/>
            <person name="Adam C."/>
            <person name="Molina H."/>
            <person name="Bunkerborg J."/>
            <person name="Jin E."/>
            <person name="Buchheim M."/>
            <person name="Magnuson J."/>
        </authorList>
    </citation>
    <scope>NUCLEOTIDE SEQUENCE</scope>
    <source>
        <strain evidence="1">CCAP 19/18</strain>
    </source>
</reference>
<name>A0ABQ7FVE7_DUNSA</name>
<evidence type="ECO:0000313" key="2">
    <source>
        <dbReference type="Proteomes" id="UP000815325"/>
    </source>
</evidence>
<proteinExistence type="predicted"/>
<evidence type="ECO:0000313" key="1">
    <source>
        <dbReference type="EMBL" id="KAF5826077.1"/>
    </source>
</evidence>
<dbReference type="EMBL" id="MU071403">
    <property type="protein sequence ID" value="KAF5826077.1"/>
    <property type="molecule type" value="Genomic_DNA"/>
</dbReference>